<feature type="region of interest" description="Disordered" evidence="6">
    <location>
        <begin position="87"/>
        <end position="108"/>
    </location>
</feature>
<feature type="compositionally biased region" description="Acidic residues" evidence="6">
    <location>
        <begin position="616"/>
        <end position="639"/>
    </location>
</feature>
<feature type="transmembrane region" description="Helical" evidence="7">
    <location>
        <begin position="238"/>
        <end position="271"/>
    </location>
</feature>
<keyword evidence="5 7" id="KW-0472">Membrane</keyword>
<evidence type="ECO:0000259" key="9">
    <source>
        <dbReference type="Pfam" id="PF10988"/>
    </source>
</evidence>
<feature type="transmembrane region" description="Helical" evidence="7">
    <location>
        <begin position="291"/>
        <end position="316"/>
    </location>
</feature>
<evidence type="ECO:0000256" key="4">
    <source>
        <dbReference type="ARBA" id="ARBA00022989"/>
    </source>
</evidence>
<comment type="subcellular location">
    <subcellularLocation>
        <location evidence="1">Cell membrane</location>
        <topology evidence="1">Single-pass membrane protein</topology>
    </subcellularLocation>
</comment>
<gene>
    <name evidence="11" type="ORF">A2227_01045</name>
</gene>
<feature type="compositionally biased region" description="Basic and acidic residues" evidence="6">
    <location>
        <begin position="95"/>
        <end position="108"/>
    </location>
</feature>
<evidence type="ECO:0000256" key="6">
    <source>
        <dbReference type="SAM" id="MobiDB-lite"/>
    </source>
</evidence>
<dbReference type="GO" id="GO:0005886">
    <property type="term" value="C:plasma membrane"/>
    <property type="evidence" value="ECO:0007669"/>
    <property type="project" value="UniProtKB-SubCell"/>
</dbReference>
<keyword evidence="3 7" id="KW-0812">Transmembrane</keyword>
<dbReference type="InterPro" id="IPR021255">
    <property type="entry name" value="DUF2807"/>
</dbReference>
<feature type="domain" description="Putative auto-transporter adhesin head GIN" evidence="9">
    <location>
        <begin position="376"/>
        <end position="601"/>
    </location>
</feature>
<dbReference type="Proteomes" id="UP000178367">
    <property type="component" value="Unassembled WGS sequence"/>
</dbReference>
<proteinExistence type="predicted"/>
<evidence type="ECO:0000256" key="2">
    <source>
        <dbReference type="ARBA" id="ARBA00022475"/>
    </source>
</evidence>
<feature type="region of interest" description="Disordered" evidence="6">
    <location>
        <begin position="615"/>
        <end position="657"/>
    </location>
</feature>
<evidence type="ECO:0008006" key="13">
    <source>
        <dbReference type="Google" id="ProtNLM"/>
    </source>
</evidence>
<dbReference type="Pfam" id="PF22571">
    <property type="entry name" value="LiaI-LiaF-TM_PspC"/>
    <property type="match status" value="1"/>
</dbReference>
<comment type="caution">
    <text evidence="11">The sequence shown here is derived from an EMBL/GenBank/DDBJ whole genome shotgun (WGS) entry which is preliminary data.</text>
</comment>
<evidence type="ECO:0000256" key="7">
    <source>
        <dbReference type="SAM" id="Phobius"/>
    </source>
</evidence>
<protein>
    <recommendedName>
        <fullName evidence="13">Phage shock protein PspC N-terminal domain-containing protein</fullName>
    </recommendedName>
</protein>
<organism evidence="11 12">
    <name type="scientific">Candidatus Falkowbacteria bacterium RIFOXYA2_FULL_47_19</name>
    <dbReference type="NCBI Taxonomy" id="1797994"/>
    <lineage>
        <taxon>Bacteria</taxon>
        <taxon>Candidatus Falkowiibacteriota</taxon>
    </lineage>
</organism>
<dbReference type="PANTHER" id="PTHR33885:SF3">
    <property type="entry name" value="PHAGE SHOCK PROTEIN C"/>
    <property type="match status" value="1"/>
</dbReference>
<evidence type="ECO:0000256" key="5">
    <source>
        <dbReference type="ARBA" id="ARBA00023136"/>
    </source>
</evidence>
<feature type="domain" description="PspC-related transmembrane region" evidence="10">
    <location>
        <begin position="217"/>
        <end position="350"/>
    </location>
</feature>
<dbReference type="InterPro" id="IPR007168">
    <property type="entry name" value="Phageshock_PspC_N"/>
</dbReference>
<keyword evidence="2" id="KW-1003">Cell membrane</keyword>
<evidence type="ECO:0000259" key="8">
    <source>
        <dbReference type="Pfam" id="PF04024"/>
    </source>
</evidence>
<feature type="transmembrane region" description="Helical" evidence="7">
    <location>
        <begin position="328"/>
        <end position="349"/>
    </location>
</feature>
<dbReference type="InterPro" id="IPR052027">
    <property type="entry name" value="PspC"/>
</dbReference>
<evidence type="ECO:0000256" key="3">
    <source>
        <dbReference type="ARBA" id="ARBA00022692"/>
    </source>
</evidence>
<keyword evidence="4 7" id="KW-1133">Transmembrane helix</keyword>
<name>A0A1F5SGE1_9BACT</name>
<dbReference type="EMBL" id="MFGB01000020">
    <property type="protein sequence ID" value="OGF25770.1"/>
    <property type="molecule type" value="Genomic_DNA"/>
</dbReference>
<dbReference type="Pfam" id="PF10988">
    <property type="entry name" value="DUF2807"/>
    <property type="match status" value="1"/>
</dbReference>
<sequence>MEKTINITLGGFVFILEEDAYKKLDAYLESIKRHYRAPAEEKEIIDDIESSIAEKFNTRIDARKRVITLTDVEEIIAIMGTVEEIAKEEEADPSDGDKTGDDPADETAKKRLYRNSDDIVVAGVCSGLGAYFGIDPVFIRLLFVIFTFFNGIGLLAYIVLWMIMPKAVTGAQKLEMRGRPVNLSEIQEAVKKKSKTIGREGREALSRLKNNRVWYRILNFPVRVIERIFYFFKKSAGFVFPVLSIFLGVIFLLSTLAAILGLTIALGAMVLHIGSPFIHSDVPLKELSSNPFYYLAALSVYFTVFVPLVFLSFLGITMIRRKNAFAPIASGILVGIWMLAVVGAVIAAGDLVPRFRVWVEDTAARETESRTFDYRDFSKLYLGGNQKIKIRPGNEFSITLTGRRSDLDRLNFNAEEGQLQITQKRRNDPGLCFFCFERDIEGEIIMPRLESFVGINRVQADIADFTDDLYVSLGEAAEARIELEGRNLTGVLSGVSSRLELIGEADVLDIKMDGGARLETKDIRADRIDIAQSSWSRSELTGVVREFKADLENGSRLSAFALSADKARTRASDYSRAEVWGVSSLEIISRDQAEVIYRGQPEIIIKKAEDASRIDEWEDNSDWPEEEEFETDDMPDEAEMIPPPAPIEPYLPEVTAP</sequence>
<reference evidence="11 12" key="1">
    <citation type="journal article" date="2016" name="Nat. Commun.">
        <title>Thousands of microbial genomes shed light on interconnected biogeochemical processes in an aquifer system.</title>
        <authorList>
            <person name="Anantharaman K."/>
            <person name="Brown C.T."/>
            <person name="Hug L.A."/>
            <person name="Sharon I."/>
            <person name="Castelle C.J."/>
            <person name="Probst A.J."/>
            <person name="Thomas B.C."/>
            <person name="Singh A."/>
            <person name="Wilkins M.J."/>
            <person name="Karaoz U."/>
            <person name="Brodie E.L."/>
            <person name="Williams K.H."/>
            <person name="Hubbard S.S."/>
            <person name="Banfield J.F."/>
        </authorList>
    </citation>
    <scope>NUCLEOTIDE SEQUENCE [LARGE SCALE GENOMIC DNA]</scope>
</reference>
<evidence type="ECO:0000313" key="12">
    <source>
        <dbReference type="Proteomes" id="UP000178367"/>
    </source>
</evidence>
<feature type="transmembrane region" description="Helical" evidence="7">
    <location>
        <begin position="119"/>
        <end position="134"/>
    </location>
</feature>
<evidence type="ECO:0000256" key="1">
    <source>
        <dbReference type="ARBA" id="ARBA00004162"/>
    </source>
</evidence>
<feature type="domain" description="Phage shock protein PspC N-terminal" evidence="8">
    <location>
        <begin position="110"/>
        <end position="167"/>
    </location>
</feature>
<dbReference type="Pfam" id="PF04024">
    <property type="entry name" value="PspC"/>
    <property type="match status" value="1"/>
</dbReference>
<dbReference type="STRING" id="1797994.A2227_01045"/>
<dbReference type="Gene3D" id="2.160.20.120">
    <property type="match status" value="1"/>
</dbReference>
<evidence type="ECO:0000259" key="10">
    <source>
        <dbReference type="Pfam" id="PF22571"/>
    </source>
</evidence>
<dbReference type="PANTHER" id="PTHR33885">
    <property type="entry name" value="PHAGE SHOCK PROTEIN C"/>
    <property type="match status" value="1"/>
</dbReference>
<dbReference type="AlphaFoldDB" id="A0A1F5SGE1"/>
<evidence type="ECO:0000313" key="11">
    <source>
        <dbReference type="EMBL" id="OGF25770.1"/>
    </source>
</evidence>
<dbReference type="InterPro" id="IPR054321">
    <property type="entry name" value="PspC-rel_TM"/>
</dbReference>
<feature type="transmembrane region" description="Helical" evidence="7">
    <location>
        <begin position="140"/>
        <end position="163"/>
    </location>
</feature>
<accession>A0A1F5SGE1</accession>